<keyword evidence="3" id="KW-1185">Reference proteome</keyword>
<dbReference type="SUPFAM" id="SSF50475">
    <property type="entry name" value="FMN-binding split barrel"/>
    <property type="match status" value="1"/>
</dbReference>
<organism evidence="2 3">
    <name type="scientific">Streptomyces botrytidirepellens</name>
    <dbReference type="NCBI Taxonomy" id="2486417"/>
    <lineage>
        <taxon>Bacteria</taxon>
        <taxon>Bacillati</taxon>
        <taxon>Actinomycetota</taxon>
        <taxon>Actinomycetes</taxon>
        <taxon>Kitasatosporales</taxon>
        <taxon>Streptomycetaceae</taxon>
        <taxon>Streptomyces</taxon>
    </lineage>
</organism>
<dbReference type="Proteomes" id="UP000275401">
    <property type="component" value="Unassembled WGS sequence"/>
</dbReference>
<dbReference type="EMBL" id="RIBZ01000697">
    <property type="protein sequence ID" value="RNF98532.1"/>
    <property type="molecule type" value="Genomic_DNA"/>
</dbReference>
<dbReference type="Gene3D" id="2.30.110.10">
    <property type="entry name" value="Electron Transport, Fmn-binding Protein, Chain A"/>
    <property type="match status" value="1"/>
</dbReference>
<evidence type="ECO:0000259" key="1">
    <source>
        <dbReference type="Pfam" id="PF01243"/>
    </source>
</evidence>
<sequence>MSAPGHDFYGQGPRRVQDLLGTRRLADHIAQRYVADRLDDTAAGIIEAADCFYLATANAAGAPDCSYKGGLPGFLKILAPDQLMFPSYDGNGMFRSLGNILENPRVGILIIDYEKPIKLRINGEAQVSQNPEQLEVFPEADAVVLIRTTEVFENCPRYLHEVGQRRHSDYVPRPGHVPPDPEWKLKSEYEGLVRLRNQRPDQVP</sequence>
<dbReference type="RefSeq" id="WP_123106433.1">
    <property type="nucleotide sequence ID" value="NZ_RIBZ01000697.1"/>
</dbReference>
<evidence type="ECO:0000313" key="3">
    <source>
        <dbReference type="Proteomes" id="UP000275401"/>
    </source>
</evidence>
<evidence type="ECO:0000313" key="2">
    <source>
        <dbReference type="EMBL" id="RNF98532.1"/>
    </source>
</evidence>
<dbReference type="PANTHER" id="PTHR42815">
    <property type="entry name" value="FAD-BINDING, PUTATIVE (AFU_ORTHOLOGUE AFUA_6G07600)-RELATED"/>
    <property type="match status" value="1"/>
</dbReference>
<dbReference type="Pfam" id="PF01243">
    <property type="entry name" value="PNPOx_N"/>
    <property type="match status" value="1"/>
</dbReference>
<protein>
    <submittedName>
        <fullName evidence="2">Pyridoxamine 5'-phosphate oxidase</fullName>
    </submittedName>
</protein>
<accession>A0A3M8U5V9</accession>
<dbReference type="PANTHER" id="PTHR42815:SF2">
    <property type="entry name" value="FAD-BINDING, PUTATIVE (AFU_ORTHOLOGUE AFUA_6G07600)-RELATED"/>
    <property type="match status" value="1"/>
</dbReference>
<dbReference type="InterPro" id="IPR012349">
    <property type="entry name" value="Split_barrel_FMN-bd"/>
</dbReference>
<reference evidence="2 3" key="1">
    <citation type="submission" date="2018-11" db="EMBL/GenBank/DDBJ databases">
        <title>The Potential of Streptomyces as Biocontrol Agents against the Tomato grey mould, Botrytis cinerea (Gray mold) Frontiers in Microbiology.</title>
        <authorList>
            <person name="Li D."/>
        </authorList>
    </citation>
    <scope>NUCLEOTIDE SEQUENCE [LARGE SCALE GENOMIC DNA]</scope>
    <source>
        <strain evidence="2 3">NEAU-LD23</strain>
    </source>
</reference>
<comment type="caution">
    <text evidence="2">The sequence shown here is derived from an EMBL/GenBank/DDBJ whole genome shotgun (WGS) entry which is preliminary data.</text>
</comment>
<gene>
    <name evidence="2" type="ORF">EEJ42_36155</name>
</gene>
<feature type="domain" description="Pyridoxamine 5'-phosphate oxidase N-terminal" evidence="1">
    <location>
        <begin position="39"/>
        <end position="137"/>
    </location>
</feature>
<proteinExistence type="predicted"/>
<name>A0A3M8U5V9_9ACTN</name>
<dbReference type="InterPro" id="IPR011576">
    <property type="entry name" value="Pyridox_Oxase_N"/>
</dbReference>
<dbReference type="AlphaFoldDB" id="A0A3M8U5V9"/>